<accession>A0A7X0SR53</accession>
<dbReference type="InterPro" id="IPR013320">
    <property type="entry name" value="ConA-like_dom_sf"/>
</dbReference>
<proteinExistence type="inferred from homology"/>
<evidence type="ECO:0000256" key="3">
    <source>
        <dbReference type="ARBA" id="ARBA00023295"/>
    </source>
</evidence>
<dbReference type="GO" id="GO:0005987">
    <property type="term" value="P:sucrose catabolic process"/>
    <property type="evidence" value="ECO:0007669"/>
    <property type="project" value="TreeGrafter"/>
</dbReference>
<gene>
    <name evidence="8" type="ORF">H7C18_26925</name>
</gene>
<dbReference type="InterPro" id="IPR001362">
    <property type="entry name" value="Glyco_hydro_32"/>
</dbReference>
<dbReference type="RefSeq" id="WP_185132227.1">
    <property type="nucleotide sequence ID" value="NZ_JACJVO010000034.1"/>
</dbReference>
<protein>
    <submittedName>
        <fullName evidence="8">Glycoside hydrolase family 32 protein</fullName>
    </submittedName>
</protein>
<dbReference type="Proteomes" id="UP000564644">
    <property type="component" value="Unassembled WGS sequence"/>
</dbReference>
<evidence type="ECO:0000313" key="8">
    <source>
        <dbReference type="EMBL" id="MBB6734566.1"/>
    </source>
</evidence>
<evidence type="ECO:0000259" key="6">
    <source>
        <dbReference type="Pfam" id="PF00251"/>
    </source>
</evidence>
<dbReference type="SUPFAM" id="SSF49899">
    <property type="entry name" value="Concanavalin A-like lectins/glucanases"/>
    <property type="match status" value="1"/>
</dbReference>
<dbReference type="SUPFAM" id="SSF75005">
    <property type="entry name" value="Arabinanase/levansucrase/invertase"/>
    <property type="match status" value="1"/>
</dbReference>
<dbReference type="InterPro" id="IPR023296">
    <property type="entry name" value="Glyco_hydro_beta-prop_sf"/>
</dbReference>
<keyword evidence="2 4" id="KW-0378">Hydrolase</keyword>
<dbReference type="InterPro" id="IPR013148">
    <property type="entry name" value="Glyco_hydro_32_N"/>
</dbReference>
<dbReference type="Gene3D" id="2.115.10.20">
    <property type="entry name" value="Glycosyl hydrolase domain, family 43"/>
    <property type="match status" value="1"/>
</dbReference>
<dbReference type="InterPro" id="IPR018053">
    <property type="entry name" value="Glyco_hydro_32_AS"/>
</dbReference>
<dbReference type="PROSITE" id="PS00609">
    <property type="entry name" value="GLYCOSYL_HYDROL_F32"/>
    <property type="match status" value="1"/>
</dbReference>
<dbReference type="PANTHER" id="PTHR42800:SF1">
    <property type="entry name" value="EXOINULINASE INUD (AFU_ORTHOLOGUE AFUA_5G00480)"/>
    <property type="match status" value="1"/>
</dbReference>
<dbReference type="Pfam" id="PF00251">
    <property type="entry name" value="Glyco_hydro_32N"/>
    <property type="match status" value="1"/>
</dbReference>
<keyword evidence="9" id="KW-1185">Reference proteome</keyword>
<name>A0A7X0SR53_9BACL</name>
<dbReference type="GO" id="GO:0005737">
    <property type="term" value="C:cytoplasm"/>
    <property type="evidence" value="ECO:0007669"/>
    <property type="project" value="TreeGrafter"/>
</dbReference>
<organism evidence="8 9">
    <name type="scientific">Cohnella zeiphila</name>
    <dbReference type="NCBI Taxonomy" id="2761120"/>
    <lineage>
        <taxon>Bacteria</taxon>
        <taxon>Bacillati</taxon>
        <taxon>Bacillota</taxon>
        <taxon>Bacilli</taxon>
        <taxon>Bacillales</taxon>
        <taxon>Paenibacillaceae</taxon>
        <taxon>Cohnella</taxon>
    </lineage>
</organism>
<feature type="domain" description="Glycosyl hydrolase family 32 C-terminal" evidence="7">
    <location>
        <begin position="334"/>
        <end position="485"/>
    </location>
</feature>
<reference evidence="8 9" key="1">
    <citation type="submission" date="2020-08" db="EMBL/GenBank/DDBJ databases">
        <title>Cohnella phylogeny.</title>
        <authorList>
            <person name="Dunlap C."/>
        </authorList>
    </citation>
    <scope>NUCLEOTIDE SEQUENCE [LARGE SCALE GENOMIC DNA]</scope>
    <source>
        <strain evidence="8 9">CBP 2801</strain>
    </source>
</reference>
<dbReference type="SMART" id="SM00640">
    <property type="entry name" value="Glyco_32"/>
    <property type="match status" value="1"/>
</dbReference>
<sequence length="488" mass="53970">MNPSSGQDDQRPRLHFTPPGNWMNDPNGLVFCEGEYHLFYQHHPFDLQWGPMHWGHAVSRDLIHWEHLPIALAPDEHGTIFSGCAVVDENDTSGFFGGGKGLVAVFTQHAERPQTREPLQRQSIAYSKDNGRTWTKYAGNPVLGDESVLDFRDPKAIWHEAAAKWVMVVSAGDRVRFYTSPDLKEWTFASDFGAGEGSHAGVWECPDLFELPVDGGAAGRKWVLMVSVGGDPDDPAGSGTQYFVGSFDGTAFVNDHPSDTVLWMDRGRDNYAGATWSNIPREDGRRLFIGWMVNLKYAGVTPATVWRGAMTLPRELTLADTAEGPRIVQQPVAEVERLREEIGRWSDTVLRSGAEWTGDASGNALEAVAEFEPDTAAEVGIRFGTAPGEETIVGYDARRGELFIDRTCSGRTDFHELFPCRHAAPLDPAERRLRLWIFVDRSSVEVFAGDGRLVMTDLIFPSGPNRSVALYSLGGDAKLSSLTLYRLA</sequence>
<dbReference type="InterPro" id="IPR013189">
    <property type="entry name" value="Glyco_hydro_32_C"/>
</dbReference>
<dbReference type="EMBL" id="JACJVO010000034">
    <property type="protein sequence ID" value="MBB6734566.1"/>
    <property type="molecule type" value="Genomic_DNA"/>
</dbReference>
<comment type="caution">
    <text evidence="8">The sequence shown here is derived from an EMBL/GenBank/DDBJ whole genome shotgun (WGS) entry which is preliminary data.</text>
</comment>
<dbReference type="GO" id="GO:0004575">
    <property type="term" value="F:sucrose alpha-glucosidase activity"/>
    <property type="evidence" value="ECO:0007669"/>
    <property type="project" value="TreeGrafter"/>
</dbReference>
<evidence type="ECO:0000259" key="7">
    <source>
        <dbReference type="Pfam" id="PF08244"/>
    </source>
</evidence>
<dbReference type="PANTHER" id="PTHR42800">
    <property type="entry name" value="EXOINULINASE INUD (AFU_ORTHOLOGUE AFUA_5G00480)"/>
    <property type="match status" value="1"/>
</dbReference>
<dbReference type="Gene3D" id="2.60.120.560">
    <property type="entry name" value="Exo-inulinase, domain 1"/>
    <property type="match status" value="1"/>
</dbReference>
<feature type="domain" description="Glycosyl hydrolase family 32 N-terminal" evidence="6">
    <location>
        <begin position="15"/>
        <end position="331"/>
    </location>
</feature>
<evidence type="ECO:0000256" key="4">
    <source>
        <dbReference type="RuleBase" id="RU362110"/>
    </source>
</evidence>
<dbReference type="AlphaFoldDB" id="A0A7X0SR53"/>
<evidence type="ECO:0000256" key="1">
    <source>
        <dbReference type="ARBA" id="ARBA00009902"/>
    </source>
</evidence>
<comment type="similarity">
    <text evidence="1 4">Belongs to the glycosyl hydrolase 32 family.</text>
</comment>
<evidence type="ECO:0000256" key="2">
    <source>
        <dbReference type="ARBA" id="ARBA00022801"/>
    </source>
</evidence>
<evidence type="ECO:0000313" key="9">
    <source>
        <dbReference type="Proteomes" id="UP000564644"/>
    </source>
</evidence>
<dbReference type="Pfam" id="PF08244">
    <property type="entry name" value="Glyco_hydro_32C"/>
    <property type="match status" value="1"/>
</dbReference>
<dbReference type="CDD" id="cd18622">
    <property type="entry name" value="GH32_Inu-like"/>
    <property type="match status" value="1"/>
</dbReference>
<feature type="region of interest" description="Disordered" evidence="5">
    <location>
        <begin position="1"/>
        <end position="20"/>
    </location>
</feature>
<keyword evidence="3 4" id="KW-0326">Glycosidase</keyword>
<evidence type="ECO:0000256" key="5">
    <source>
        <dbReference type="SAM" id="MobiDB-lite"/>
    </source>
</evidence>